<evidence type="ECO:0000313" key="4">
    <source>
        <dbReference type="EMBL" id="APZ95104.1"/>
    </source>
</evidence>
<evidence type="ECO:0000256" key="1">
    <source>
        <dbReference type="SAM" id="MobiDB-lite"/>
    </source>
</evidence>
<feature type="region of interest" description="Disordered" evidence="1">
    <location>
        <begin position="279"/>
        <end position="301"/>
    </location>
</feature>
<feature type="compositionally biased region" description="Low complexity" evidence="1">
    <location>
        <begin position="208"/>
        <end position="232"/>
    </location>
</feature>
<feature type="compositionally biased region" description="Low complexity" evidence="1">
    <location>
        <begin position="68"/>
        <end position="80"/>
    </location>
</feature>
<keyword evidence="2" id="KW-0812">Transmembrane</keyword>
<dbReference type="InterPro" id="IPR025640">
    <property type="entry name" value="GYF_2"/>
</dbReference>
<feature type="domain" description="GYF" evidence="3">
    <location>
        <begin position="6"/>
        <end position="52"/>
    </location>
</feature>
<keyword evidence="2" id="KW-0472">Membrane</keyword>
<protein>
    <recommendedName>
        <fullName evidence="3">GYF domain-containing protein</fullName>
    </recommendedName>
</protein>
<dbReference type="AlphaFoldDB" id="A0A1P8WM20"/>
<proteinExistence type="predicted"/>
<feature type="compositionally biased region" description="Pro residues" evidence="1">
    <location>
        <begin position="233"/>
        <end position="244"/>
    </location>
</feature>
<evidence type="ECO:0000256" key="2">
    <source>
        <dbReference type="SAM" id="Phobius"/>
    </source>
</evidence>
<dbReference type="OrthoDB" id="254120at2"/>
<reference evidence="4 5" key="1">
    <citation type="journal article" date="2016" name="Front. Microbiol.">
        <title>Fuerstia marisgermanicae gen. nov., sp. nov., an Unusual Member of the Phylum Planctomycetes from the German Wadden Sea.</title>
        <authorList>
            <person name="Kohn T."/>
            <person name="Heuer A."/>
            <person name="Jogler M."/>
            <person name="Vollmers J."/>
            <person name="Boedeker C."/>
            <person name="Bunk B."/>
            <person name="Rast P."/>
            <person name="Borchert D."/>
            <person name="Glockner I."/>
            <person name="Freese H.M."/>
            <person name="Klenk H.P."/>
            <person name="Overmann J."/>
            <person name="Kaster A.K."/>
            <person name="Rohde M."/>
            <person name="Wiegand S."/>
            <person name="Jogler C."/>
        </authorList>
    </citation>
    <scope>NUCLEOTIDE SEQUENCE [LARGE SCALE GENOMIC DNA]</scope>
    <source>
        <strain evidence="4 5">NH11</strain>
    </source>
</reference>
<organism evidence="4 5">
    <name type="scientific">Fuerstiella marisgermanici</name>
    <dbReference type="NCBI Taxonomy" id="1891926"/>
    <lineage>
        <taxon>Bacteria</taxon>
        <taxon>Pseudomonadati</taxon>
        <taxon>Planctomycetota</taxon>
        <taxon>Planctomycetia</taxon>
        <taxon>Planctomycetales</taxon>
        <taxon>Planctomycetaceae</taxon>
        <taxon>Fuerstiella</taxon>
    </lineage>
</organism>
<feature type="region of interest" description="Disordered" evidence="1">
    <location>
        <begin position="51"/>
        <end position="254"/>
    </location>
</feature>
<dbReference type="Proteomes" id="UP000187735">
    <property type="component" value="Chromosome"/>
</dbReference>
<dbReference type="RefSeq" id="WP_077026315.1">
    <property type="nucleotide sequence ID" value="NZ_CP017641.1"/>
</dbReference>
<evidence type="ECO:0000259" key="3">
    <source>
        <dbReference type="Pfam" id="PF14237"/>
    </source>
</evidence>
<feature type="compositionally biased region" description="Basic residues" evidence="1">
    <location>
        <begin position="168"/>
        <end position="177"/>
    </location>
</feature>
<accession>A0A1P8WM20</accession>
<dbReference type="KEGG" id="fmr:Fuma_04758"/>
<keyword evidence="2" id="KW-1133">Transmembrane helix</keyword>
<gene>
    <name evidence="4" type="ORF">Fuma_04758</name>
</gene>
<feature type="transmembrane region" description="Helical" evidence="2">
    <location>
        <begin position="311"/>
        <end position="333"/>
    </location>
</feature>
<evidence type="ECO:0000313" key="5">
    <source>
        <dbReference type="Proteomes" id="UP000187735"/>
    </source>
</evidence>
<feature type="compositionally biased region" description="Low complexity" evidence="1">
    <location>
        <begin position="245"/>
        <end position="254"/>
    </location>
</feature>
<name>A0A1P8WM20_9PLAN</name>
<sequence length="434" mass="45613">MPAQRWYYELLSQEFGPVAQEQIDDLVTDGTLAPTDRVRKDDSELWTTVAQMHDEQASDGHEADPGELSDLSELSFSFEDNTPTGPAPDELDIDSFSIEGDSESTFAESEAAKRRRQKLEAPQQPPEADTQEPVPERATEPADPPAPKRKAAQPKKKATSKKAPSGRPLKKKKRRKKKQEDEFLSEIFSEVFTEDGAVKPDHQPGETAAAVAPIAAESAPVTPPAAGAAAPAMPSPGAPSPAVPAPQISQPAATSATAAGSSAAATALAGGQQASGAVGAAAAIPTRPPVPPPKKKKRGGGFTLPTIDAKVAGIVAGVLLLAAVVGGGMMGYISLPGLAVDEKAAVMDLYEEYKSMSQGTISPDQWGNFSARARDIVTKVNRQLAAKGGSMTPQEFKLRAASQRLGMLASADFSNDESRTRAWAAVEEAMKEVK</sequence>
<dbReference type="STRING" id="1891926.Fuma_04758"/>
<dbReference type="EMBL" id="CP017641">
    <property type="protein sequence ID" value="APZ95104.1"/>
    <property type="molecule type" value="Genomic_DNA"/>
</dbReference>
<feature type="compositionally biased region" description="Basic and acidic residues" evidence="1">
    <location>
        <begin position="52"/>
        <end position="64"/>
    </location>
</feature>
<keyword evidence="5" id="KW-1185">Reference proteome</keyword>
<dbReference type="Pfam" id="PF14237">
    <property type="entry name" value="GYF_2"/>
    <property type="match status" value="1"/>
</dbReference>
<feature type="compositionally biased region" description="Basic residues" evidence="1">
    <location>
        <begin position="147"/>
        <end position="160"/>
    </location>
</feature>